<protein>
    <submittedName>
        <fullName evidence="2">SgcJ/EcaC family oxidoreductase</fullName>
    </submittedName>
</protein>
<feature type="domain" description="DUF4440" evidence="1">
    <location>
        <begin position="9"/>
        <end position="126"/>
    </location>
</feature>
<gene>
    <name evidence="2" type="ORF">NEE01_03125</name>
</gene>
<evidence type="ECO:0000313" key="2">
    <source>
        <dbReference type="EMBL" id="MCW6533772.1"/>
    </source>
</evidence>
<dbReference type="Pfam" id="PF14534">
    <property type="entry name" value="DUF4440"/>
    <property type="match status" value="1"/>
</dbReference>
<dbReference type="NCBIfam" id="TIGR02246">
    <property type="entry name" value="SgcJ/EcaC family oxidoreductase"/>
    <property type="match status" value="1"/>
</dbReference>
<dbReference type="Proteomes" id="UP001165565">
    <property type="component" value="Unassembled WGS sequence"/>
</dbReference>
<organism evidence="2 3">
    <name type="scientific">Sphingomonas lycopersici</name>
    <dbReference type="NCBI Taxonomy" id="2951807"/>
    <lineage>
        <taxon>Bacteria</taxon>
        <taxon>Pseudomonadati</taxon>
        <taxon>Pseudomonadota</taxon>
        <taxon>Alphaproteobacteria</taxon>
        <taxon>Sphingomonadales</taxon>
        <taxon>Sphingomonadaceae</taxon>
        <taxon>Sphingomonas</taxon>
    </lineage>
</organism>
<dbReference type="SUPFAM" id="SSF54427">
    <property type="entry name" value="NTF2-like"/>
    <property type="match status" value="1"/>
</dbReference>
<sequence>MMTDVTDAIHALLEAQEKAWQAGNAEAFSRTAAPDIVFTNVVGLFSVGRDPFEAQHRHIFATFYRGSSMRQTVERITCVRPDVVIVNTRTQVTGFGALPPAIVAHGDTLVTRLEQVLVQRDDGWRVGAFHNVVVHPDAAAATPPPVEGRLS</sequence>
<dbReference type="InterPro" id="IPR032710">
    <property type="entry name" value="NTF2-like_dom_sf"/>
</dbReference>
<evidence type="ECO:0000259" key="1">
    <source>
        <dbReference type="Pfam" id="PF14534"/>
    </source>
</evidence>
<dbReference type="Gene3D" id="3.10.450.50">
    <property type="match status" value="1"/>
</dbReference>
<dbReference type="InterPro" id="IPR027843">
    <property type="entry name" value="DUF4440"/>
</dbReference>
<name>A0AA41Z6J6_9SPHN</name>
<dbReference type="RefSeq" id="WP_265267811.1">
    <property type="nucleotide sequence ID" value="NZ_JANFAV010000001.1"/>
</dbReference>
<dbReference type="InterPro" id="IPR011944">
    <property type="entry name" value="Steroid_delta5-4_isomerase"/>
</dbReference>
<dbReference type="EMBL" id="JANFAV010000001">
    <property type="protein sequence ID" value="MCW6533772.1"/>
    <property type="molecule type" value="Genomic_DNA"/>
</dbReference>
<dbReference type="AlphaFoldDB" id="A0AA41Z6J6"/>
<proteinExistence type="predicted"/>
<comment type="caution">
    <text evidence="2">The sequence shown here is derived from an EMBL/GenBank/DDBJ whole genome shotgun (WGS) entry which is preliminary data.</text>
</comment>
<keyword evidence="3" id="KW-1185">Reference proteome</keyword>
<reference evidence="2" key="1">
    <citation type="submission" date="2022-06" db="EMBL/GenBank/DDBJ databases">
        <title>Sphingomonas sp. nov. isolated from rhizosphere soil of tomato.</title>
        <authorList>
            <person name="Dong H."/>
            <person name="Gao R."/>
        </authorList>
    </citation>
    <scope>NUCLEOTIDE SEQUENCE</scope>
    <source>
        <strain evidence="2">MMSM24</strain>
    </source>
</reference>
<accession>A0AA41Z6J6</accession>
<evidence type="ECO:0000313" key="3">
    <source>
        <dbReference type="Proteomes" id="UP001165565"/>
    </source>
</evidence>